<dbReference type="GO" id="GO:0004222">
    <property type="term" value="F:metalloendopeptidase activity"/>
    <property type="evidence" value="ECO:0007669"/>
    <property type="project" value="InterPro"/>
</dbReference>
<name>A0AAE0J2V6_9PEZI</name>
<comment type="caution">
    <text evidence="1">The sequence shown here is derived from an EMBL/GenBank/DDBJ whole genome shotgun (WGS) entry which is preliminary data.</text>
</comment>
<dbReference type="AlphaFoldDB" id="A0AAE0J2V6"/>
<dbReference type="InterPro" id="IPR000718">
    <property type="entry name" value="Peptidase_M13"/>
</dbReference>
<dbReference type="EMBL" id="JAUEPO010000001">
    <property type="protein sequence ID" value="KAK3335873.1"/>
    <property type="molecule type" value="Genomic_DNA"/>
</dbReference>
<dbReference type="Gene3D" id="3.40.390.10">
    <property type="entry name" value="Collagenase (Catalytic Domain)"/>
    <property type="match status" value="1"/>
</dbReference>
<gene>
    <name evidence="1" type="ORF">B0T19DRAFT_436694</name>
</gene>
<evidence type="ECO:0000313" key="1">
    <source>
        <dbReference type="EMBL" id="KAK3335873.1"/>
    </source>
</evidence>
<dbReference type="PROSITE" id="PS51885">
    <property type="entry name" value="NEPRILYSIN"/>
    <property type="match status" value="1"/>
</dbReference>
<sequence length="58" mass="6524">MGFALSTPSASLCTTPACLHASSNILWNMAPKWKQMDPCTEFKEMVCYGFKEQYEEGI</sequence>
<dbReference type="Proteomes" id="UP001286456">
    <property type="component" value="Unassembled WGS sequence"/>
</dbReference>
<dbReference type="GO" id="GO:0006508">
    <property type="term" value="P:proteolysis"/>
    <property type="evidence" value="ECO:0007669"/>
    <property type="project" value="InterPro"/>
</dbReference>
<accession>A0AAE0J2V6</accession>
<dbReference type="InterPro" id="IPR024079">
    <property type="entry name" value="MetalloPept_cat_dom_sf"/>
</dbReference>
<reference evidence="1" key="2">
    <citation type="submission" date="2023-06" db="EMBL/GenBank/DDBJ databases">
        <authorList>
            <consortium name="Lawrence Berkeley National Laboratory"/>
            <person name="Haridas S."/>
            <person name="Hensen N."/>
            <person name="Bonometti L."/>
            <person name="Westerberg I."/>
            <person name="Brannstrom I.O."/>
            <person name="Guillou S."/>
            <person name="Cros-Aarteil S."/>
            <person name="Calhoun S."/>
            <person name="Kuo A."/>
            <person name="Mondo S."/>
            <person name="Pangilinan J."/>
            <person name="Riley R."/>
            <person name="Labutti K."/>
            <person name="Andreopoulos B."/>
            <person name="Lipzen A."/>
            <person name="Chen C."/>
            <person name="Yanf M."/>
            <person name="Daum C."/>
            <person name="Ng V."/>
            <person name="Clum A."/>
            <person name="Steindorff A."/>
            <person name="Ohm R."/>
            <person name="Martin F."/>
            <person name="Silar P."/>
            <person name="Natvig D."/>
            <person name="Lalanne C."/>
            <person name="Gautier V."/>
            <person name="Ament-Velasquez S.L."/>
            <person name="Kruys A."/>
            <person name="Hutchinson M.I."/>
            <person name="Powell A.J."/>
            <person name="Barry K."/>
            <person name="Miller A.N."/>
            <person name="Grigoriev I.V."/>
            <person name="Debuchy R."/>
            <person name="Gladieux P."/>
            <person name="Thoren M.H."/>
            <person name="Johannesson H."/>
        </authorList>
    </citation>
    <scope>NUCLEOTIDE SEQUENCE</scope>
    <source>
        <strain evidence="1">SMH4131-1</strain>
    </source>
</reference>
<evidence type="ECO:0000313" key="2">
    <source>
        <dbReference type="Proteomes" id="UP001286456"/>
    </source>
</evidence>
<protein>
    <submittedName>
        <fullName evidence="1">Uncharacterized protein</fullName>
    </submittedName>
</protein>
<keyword evidence="2" id="KW-1185">Reference proteome</keyword>
<reference evidence="1" key="1">
    <citation type="journal article" date="2023" name="Mol. Phylogenet. Evol.">
        <title>Genome-scale phylogeny and comparative genomics of the fungal order Sordariales.</title>
        <authorList>
            <person name="Hensen N."/>
            <person name="Bonometti L."/>
            <person name="Westerberg I."/>
            <person name="Brannstrom I.O."/>
            <person name="Guillou S."/>
            <person name="Cros-Aarteil S."/>
            <person name="Calhoun S."/>
            <person name="Haridas S."/>
            <person name="Kuo A."/>
            <person name="Mondo S."/>
            <person name="Pangilinan J."/>
            <person name="Riley R."/>
            <person name="LaButti K."/>
            <person name="Andreopoulos B."/>
            <person name="Lipzen A."/>
            <person name="Chen C."/>
            <person name="Yan M."/>
            <person name="Daum C."/>
            <person name="Ng V."/>
            <person name="Clum A."/>
            <person name="Steindorff A."/>
            <person name="Ohm R.A."/>
            <person name="Martin F."/>
            <person name="Silar P."/>
            <person name="Natvig D.O."/>
            <person name="Lalanne C."/>
            <person name="Gautier V."/>
            <person name="Ament-Velasquez S.L."/>
            <person name="Kruys A."/>
            <person name="Hutchinson M.I."/>
            <person name="Powell A.J."/>
            <person name="Barry K."/>
            <person name="Miller A.N."/>
            <person name="Grigoriev I.V."/>
            <person name="Debuchy R."/>
            <person name="Gladieux P."/>
            <person name="Hiltunen Thoren M."/>
            <person name="Johannesson H."/>
        </authorList>
    </citation>
    <scope>NUCLEOTIDE SEQUENCE</scope>
    <source>
        <strain evidence="1">SMH4131-1</strain>
    </source>
</reference>
<proteinExistence type="predicted"/>
<organism evidence="1 2">
    <name type="scientific">Cercophora scortea</name>
    <dbReference type="NCBI Taxonomy" id="314031"/>
    <lineage>
        <taxon>Eukaryota</taxon>
        <taxon>Fungi</taxon>
        <taxon>Dikarya</taxon>
        <taxon>Ascomycota</taxon>
        <taxon>Pezizomycotina</taxon>
        <taxon>Sordariomycetes</taxon>
        <taxon>Sordariomycetidae</taxon>
        <taxon>Sordariales</taxon>
        <taxon>Lasiosphaeriaceae</taxon>
        <taxon>Cercophora</taxon>
    </lineage>
</organism>